<organism evidence="2 3">
    <name type="scientific">Isobaculum melis</name>
    <dbReference type="NCBI Taxonomy" id="142588"/>
    <lineage>
        <taxon>Bacteria</taxon>
        <taxon>Bacillati</taxon>
        <taxon>Bacillota</taxon>
        <taxon>Bacilli</taxon>
        <taxon>Lactobacillales</taxon>
        <taxon>Carnobacteriaceae</taxon>
        <taxon>Isobaculum</taxon>
    </lineage>
</organism>
<dbReference type="PANTHER" id="PTHR18964">
    <property type="entry name" value="ROK (REPRESSOR, ORF, KINASE) FAMILY"/>
    <property type="match status" value="1"/>
</dbReference>
<dbReference type="GO" id="GO:0016301">
    <property type="term" value="F:kinase activity"/>
    <property type="evidence" value="ECO:0007669"/>
    <property type="project" value="UniProtKB-KW"/>
</dbReference>
<comment type="similarity">
    <text evidence="1">Belongs to the ROK (NagC/XylR) family.</text>
</comment>
<evidence type="ECO:0000313" key="2">
    <source>
        <dbReference type="EMBL" id="SER54765.1"/>
    </source>
</evidence>
<proteinExistence type="inferred from homology"/>
<evidence type="ECO:0000256" key="1">
    <source>
        <dbReference type="ARBA" id="ARBA00006479"/>
    </source>
</evidence>
<sequence length="311" mass="34190">MKAVNEKHYVSLDVGGTFIKHAAIDKSGQMIHSSKVPTPDNLTDFIAAINEIVRSYLPNIRAICFSCPGKIDTQSGTVYFGGALVYLDKFSIKKHIEQEFEIPCTVINDGKAAALAELWQGQLKEIKNGGVLTLGTGVGCGLVINGALLEGNHFQAGEVSFMLLSTKEPFEFTEIAGAKGSAVLFIERASQLLGLSENDGKTVFKELEKKNPLIQPVFEEYCRNIALIITNIQTVVDMERIAIGGGISEQPLMIEEIRRQYQLLRDTSMGFLEMLTPIKIVACAFRNEAGLLGALYHLLTQIETHQIEQEI</sequence>
<dbReference type="AlphaFoldDB" id="A0A1H9Q3U9"/>
<dbReference type="PANTHER" id="PTHR18964:SF170">
    <property type="entry name" value="SUGAR KINASE"/>
    <property type="match status" value="1"/>
</dbReference>
<protein>
    <submittedName>
        <fullName evidence="2">Sugar kinase of the NBD/HSP70 family, may contain an N-terminal HTH domain</fullName>
    </submittedName>
</protein>
<evidence type="ECO:0000313" key="3">
    <source>
        <dbReference type="Proteomes" id="UP000198948"/>
    </source>
</evidence>
<gene>
    <name evidence="2" type="ORF">SAMN04488559_101314</name>
</gene>
<accession>A0A1H9Q3U9</accession>
<dbReference type="Proteomes" id="UP000198948">
    <property type="component" value="Unassembled WGS sequence"/>
</dbReference>
<keyword evidence="3" id="KW-1185">Reference proteome</keyword>
<dbReference type="InterPro" id="IPR000600">
    <property type="entry name" value="ROK"/>
</dbReference>
<reference evidence="2 3" key="1">
    <citation type="submission" date="2016-10" db="EMBL/GenBank/DDBJ databases">
        <authorList>
            <person name="de Groot N.N."/>
        </authorList>
    </citation>
    <scope>NUCLEOTIDE SEQUENCE [LARGE SCALE GENOMIC DNA]</scope>
    <source>
        <strain evidence="2 3">DSM 13760</strain>
    </source>
</reference>
<keyword evidence="2" id="KW-0808">Transferase</keyword>
<dbReference type="OrthoDB" id="9795247at2"/>
<dbReference type="Pfam" id="PF00480">
    <property type="entry name" value="ROK"/>
    <property type="match status" value="1"/>
</dbReference>
<dbReference type="RefSeq" id="WP_092649560.1">
    <property type="nucleotide sequence ID" value="NZ_FOHA01000001.1"/>
</dbReference>
<dbReference type="STRING" id="142588.SAMN04488559_101314"/>
<keyword evidence="2" id="KW-0418">Kinase</keyword>
<dbReference type="CDD" id="cd24152">
    <property type="entry name" value="ASKHA_NBD_ROK-like"/>
    <property type="match status" value="1"/>
</dbReference>
<dbReference type="SUPFAM" id="SSF53067">
    <property type="entry name" value="Actin-like ATPase domain"/>
    <property type="match status" value="1"/>
</dbReference>
<name>A0A1H9Q3U9_9LACT</name>
<dbReference type="EMBL" id="FOHA01000001">
    <property type="protein sequence ID" value="SER54765.1"/>
    <property type="molecule type" value="Genomic_DNA"/>
</dbReference>
<dbReference type="InterPro" id="IPR043129">
    <property type="entry name" value="ATPase_NBD"/>
</dbReference>
<dbReference type="Gene3D" id="3.30.420.40">
    <property type="match status" value="2"/>
</dbReference>